<comment type="similarity">
    <text evidence="2 10">Belongs to the ExbD/TolR family.</text>
</comment>
<evidence type="ECO:0000256" key="5">
    <source>
        <dbReference type="ARBA" id="ARBA00022618"/>
    </source>
</evidence>
<dbReference type="GO" id="GO:0051301">
    <property type="term" value="P:cell division"/>
    <property type="evidence" value="ECO:0007669"/>
    <property type="project" value="UniProtKB-UniRule"/>
</dbReference>
<dbReference type="HAMAP" id="MF_02203">
    <property type="entry name" value="TolR"/>
    <property type="match status" value="1"/>
</dbReference>
<dbReference type="GO" id="GO:0015031">
    <property type="term" value="P:protein transport"/>
    <property type="evidence" value="ECO:0007669"/>
    <property type="project" value="InterPro"/>
</dbReference>
<evidence type="ECO:0000256" key="7">
    <source>
        <dbReference type="ARBA" id="ARBA00022989"/>
    </source>
</evidence>
<evidence type="ECO:0000256" key="2">
    <source>
        <dbReference type="ARBA" id="ARBA00005811"/>
    </source>
</evidence>
<name>A0A9Q5VAB7_PISSA</name>
<evidence type="ECO:0000256" key="6">
    <source>
        <dbReference type="ARBA" id="ARBA00022692"/>
    </source>
</evidence>
<reference evidence="11 12" key="1">
    <citation type="submission" date="2019-04" db="EMBL/GenBank/DDBJ databases">
        <title>Complete genome sequencing of Piscirickettsia salmonis strain Psal-009.</title>
        <authorList>
            <person name="Schober I."/>
            <person name="Bunk B."/>
            <person name="Sproer C."/>
            <person name="Carril G.P."/>
            <person name="Riedel T."/>
            <person name="Flores-Herrera P.A."/>
            <person name="Nourdin-Galindo G."/>
            <person name="Marshall S.H."/>
            <person name="Overmann J."/>
        </authorList>
    </citation>
    <scope>NUCLEOTIDE SEQUENCE [LARGE SCALE GENOMIC DNA]</scope>
    <source>
        <strain evidence="11 12">Psal-009</strain>
    </source>
</reference>
<keyword evidence="6 10" id="KW-0812">Transmembrane</keyword>
<keyword evidence="12" id="KW-1185">Reference proteome</keyword>
<evidence type="ECO:0000256" key="8">
    <source>
        <dbReference type="ARBA" id="ARBA00023136"/>
    </source>
</evidence>
<dbReference type="InterPro" id="IPR014168">
    <property type="entry name" value="Tol-Pal_TolR"/>
</dbReference>
<dbReference type="Pfam" id="PF02472">
    <property type="entry name" value="ExbD"/>
    <property type="match status" value="1"/>
</dbReference>
<dbReference type="EMBL" id="CP038908">
    <property type="protein sequence ID" value="QGO05473.1"/>
    <property type="molecule type" value="Genomic_DNA"/>
</dbReference>
<dbReference type="GeneID" id="66740546"/>
<dbReference type="AlphaFoldDB" id="A0A9Q5VAB7"/>
<keyword evidence="7 10" id="KW-1133">Transmembrane helix</keyword>
<dbReference type="RefSeq" id="WP_016209407.1">
    <property type="nucleotide sequence ID" value="NZ_CP012413.1"/>
</dbReference>
<keyword evidence="4 10" id="KW-0997">Cell inner membrane</keyword>
<keyword evidence="5 10" id="KW-0132">Cell division</keyword>
<proteinExistence type="inferred from homology"/>
<comment type="function">
    <text evidence="10">Part of the Tol-Pal system, which plays a role in outer membrane invagination during cell division and is important for maintaining outer membrane integrity.</text>
</comment>
<dbReference type="GO" id="GO:0022857">
    <property type="term" value="F:transmembrane transporter activity"/>
    <property type="evidence" value="ECO:0007669"/>
    <property type="project" value="InterPro"/>
</dbReference>
<keyword evidence="3 10" id="KW-1003">Cell membrane</keyword>
<feature type="transmembrane region" description="Helical" evidence="10">
    <location>
        <begin position="12"/>
        <end position="35"/>
    </location>
</feature>
<keyword evidence="8 10" id="KW-0472">Membrane</keyword>
<gene>
    <name evidence="11" type="primary">exbD_1</name>
    <name evidence="10" type="synonym">tolR</name>
    <name evidence="11" type="ORF">Psal009_01362</name>
</gene>
<protein>
    <recommendedName>
        <fullName evidence="10">Tol-Pal system protein TolR</fullName>
    </recommendedName>
</protein>
<dbReference type="GO" id="GO:0005886">
    <property type="term" value="C:plasma membrane"/>
    <property type="evidence" value="ECO:0007669"/>
    <property type="project" value="UniProtKB-SubCell"/>
</dbReference>
<dbReference type="NCBIfam" id="TIGR02801">
    <property type="entry name" value="tolR"/>
    <property type="match status" value="1"/>
</dbReference>
<keyword evidence="9 10" id="KW-0131">Cell cycle</keyword>
<organism evidence="11 12">
    <name type="scientific">Piscirickettsia salmonis</name>
    <dbReference type="NCBI Taxonomy" id="1238"/>
    <lineage>
        <taxon>Bacteria</taxon>
        <taxon>Pseudomonadati</taxon>
        <taxon>Pseudomonadota</taxon>
        <taxon>Gammaproteobacteria</taxon>
        <taxon>Thiotrichales</taxon>
        <taxon>Piscirickettsiaceae</taxon>
        <taxon>Piscirickettsia</taxon>
    </lineage>
</organism>
<dbReference type="Gene3D" id="3.30.420.270">
    <property type="match status" value="1"/>
</dbReference>
<dbReference type="PANTHER" id="PTHR30558">
    <property type="entry name" value="EXBD MEMBRANE COMPONENT OF PMF-DRIVEN MACROMOLECULE IMPORT SYSTEM"/>
    <property type="match status" value="1"/>
</dbReference>
<comment type="subcellular location">
    <subcellularLocation>
        <location evidence="10">Cell inner membrane</location>
        <topology evidence="10">Single-pass membrane protein</topology>
    </subcellularLocation>
    <subcellularLocation>
        <location evidence="1">Cell membrane</location>
        <topology evidence="1">Single-pass membrane protein</topology>
    </subcellularLocation>
</comment>
<dbReference type="PANTHER" id="PTHR30558:SF7">
    <property type="entry name" value="TOL-PAL SYSTEM PROTEIN TOLR"/>
    <property type="match status" value="1"/>
</dbReference>
<evidence type="ECO:0000313" key="12">
    <source>
        <dbReference type="Proteomes" id="UP000422232"/>
    </source>
</evidence>
<evidence type="ECO:0000256" key="3">
    <source>
        <dbReference type="ARBA" id="ARBA00022475"/>
    </source>
</evidence>
<evidence type="ECO:0000256" key="1">
    <source>
        <dbReference type="ARBA" id="ARBA00004162"/>
    </source>
</evidence>
<sequence>MARQRRRLMADINVVPYIDVSLVLLIVFMIAAPMLSQGVKVDLPKATANKIPPSKFKPIVISVDQKGDYYMNMTPDNKQVLSAEQLAVWIKASLARTKSTTVYVRADQGVDYGKVVQAMVVAQRAGAGSIGLMTDNAPQQKRA</sequence>
<evidence type="ECO:0000313" key="11">
    <source>
        <dbReference type="EMBL" id="QGO05473.1"/>
    </source>
</evidence>
<dbReference type="Proteomes" id="UP000422232">
    <property type="component" value="Chromosome"/>
</dbReference>
<evidence type="ECO:0000256" key="10">
    <source>
        <dbReference type="HAMAP-Rule" id="MF_02203"/>
    </source>
</evidence>
<dbReference type="InterPro" id="IPR003400">
    <property type="entry name" value="ExbD"/>
</dbReference>
<comment type="subunit">
    <text evidence="10">The Tol-Pal system is composed of five core proteins: the inner membrane proteins TolA, TolQ and TolR, the periplasmic protein TolB and the outer membrane protein Pal. They form a network linking the inner and outer membranes and the peptidoglycan layer.</text>
</comment>
<evidence type="ECO:0000256" key="9">
    <source>
        <dbReference type="ARBA" id="ARBA00023306"/>
    </source>
</evidence>
<evidence type="ECO:0000256" key="4">
    <source>
        <dbReference type="ARBA" id="ARBA00022519"/>
    </source>
</evidence>
<accession>A0A9Q5VAB7</accession>